<name>A0ABP6WFP9_9ACTN</name>
<proteinExistence type="predicted"/>
<reference evidence="2" key="1">
    <citation type="journal article" date="2019" name="Int. J. Syst. Evol. Microbiol.">
        <title>The Global Catalogue of Microorganisms (GCM) 10K type strain sequencing project: providing services to taxonomists for standard genome sequencing and annotation.</title>
        <authorList>
            <consortium name="The Broad Institute Genomics Platform"/>
            <consortium name="The Broad Institute Genome Sequencing Center for Infectious Disease"/>
            <person name="Wu L."/>
            <person name="Ma J."/>
        </authorList>
    </citation>
    <scope>NUCLEOTIDE SEQUENCE [LARGE SCALE GENOMIC DNA]</scope>
    <source>
        <strain evidence="2">JCM 16928</strain>
    </source>
</reference>
<organism evidence="1 2">
    <name type="scientific">Kribbella ginsengisoli</name>
    <dbReference type="NCBI Taxonomy" id="363865"/>
    <lineage>
        <taxon>Bacteria</taxon>
        <taxon>Bacillati</taxon>
        <taxon>Actinomycetota</taxon>
        <taxon>Actinomycetes</taxon>
        <taxon>Propionibacteriales</taxon>
        <taxon>Kribbellaceae</taxon>
        <taxon>Kribbella</taxon>
    </lineage>
</organism>
<comment type="caution">
    <text evidence="1">The sequence shown here is derived from an EMBL/GenBank/DDBJ whole genome shotgun (WGS) entry which is preliminary data.</text>
</comment>
<accession>A0ABP6WFP9</accession>
<dbReference type="RefSeq" id="WP_344839071.1">
    <property type="nucleotide sequence ID" value="NZ_BAABAA010000002.1"/>
</dbReference>
<dbReference type="EMBL" id="BAABAA010000002">
    <property type="protein sequence ID" value="GAA3549730.1"/>
    <property type="molecule type" value="Genomic_DNA"/>
</dbReference>
<evidence type="ECO:0000313" key="1">
    <source>
        <dbReference type="EMBL" id="GAA3549730.1"/>
    </source>
</evidence>
<protein>
    <submittedName>
        <fullName evidence="1">Uncharacterized protein</fullName>
    </submittedName>
</protein>
<gene>
    <name evidence="1" type="ORF">GCM10022235_16690</name>
</gene>
<evidence type="ECO:0000313" key="2">
    <source>
        <dbReference type="Proteomes" id="UP001501222"/>
    </source>
</evidence>
<dbReference type="Proteomes" id="UP001501222">
    <property type="component" value="Unassembled WGS sequence"/>
</dbReference>
<sequence length="271" mass="29559">MDEYERWAQRQLEPVLGEMTFADRAGGPPGQHDFNATLPDGGGAAIEVTSVVDGDRRNLSASIEKKDLRGFRVSCSQRLWLVTLLSSAEVRAMSPQIIESLIGDLEAEERIQASHIGDYRDPWVERLAALGIESAHGVAASPGSEGLVYVQAGTYSGHGWTPEDVDNWLSSFLTSPQGVNKINKLAKATSVQQRHLVVVLDSFSEAGMGISLALTARRERGAADYRVPTVTPPEPVTHLWLIPGVDQWDGLLWVRGHGWRVLSPVPFAEGE</sequence>
<keyword evidence="2" id="KW-1185">Reference proteome</keyword>